<comment type="caution">
    <text evidence="1">The sequence shown here is derived from an EMBL/GenBank/DDBJ whole genome shotgun (WGS) entry which is preliminary data.</text>
</comment>
<dbReference type="Proteomes" id="UP000737391">
    <property type="component" value="Unassembled WGS sequence"/>
</dbReference>
<reference evidence="1" key="1">
    <citation type="submission" date="2020-01" db="EMBL/GenBank/DDBJ databases">
        <title>Identification and distribution of gene clusters putatively required for synthesis of sphingolipid metabolism inhibitors in phylogenetically diverse species of the filamentous fungus Fusarium.</title>
        <authorList>
            <person name="Kim H.-S."/>
            <person name="Busman M."/>
            <person name="Brown D.W."/>
            <person name="Divon H."/>
            <person name="Uhlig S."/>
            <person name="Proctor R.H."/>
        </authorList>
    </citation>
    <scope>NUCLEOTIDE SEQUENCE</scope>
    <source>
        <strain evidence="1">NRRL 31653</strain>
    </source>
</reference>
<organism evidence="1 2">
    <name type="scientific">Fusarium agapanthi</name>
    <dbReference type="NCBI Taxonomy" id="1803897"/>
    <lineage>
        <taxon>Eukaryota</taxon>
        <taxon>Fungi</taxon>
        <taxon>Dikarya</taxon>
        <taxon>Ascomycota</taxon>
        <taxon>Pezizomycotina</taxon>
        <taxon>Sordariomycetes</taxon>
        <taxon>Hypocreomycetidae</taxon>
        <taxon>Hypocreales</taxon>
        <taxon>Nectriaceae</taxon>
        <taxon>Fusarium</taxon>
        <taxon>Fusarium fujikuroi species complex</taxon>
    </lineage>
</organism>
<keyword evidence="2" id="KW-1185">Reference proteome</keyword>
<protein>
    <submittedName>
        <fullName evidence="1">Uncharacterized protein</fullName>
    </submittedName>
</protein>
<dbReference type="EMBL" id="LUFC02000340">
    <property type="protein sequence ID" value="KAF4498428.1"/>
    <property type="molecule type" value="Genomic_DNA"/>
</dbReference>
<dbReference type="AlphaFoldDB" id="A0A9P5EF32"/>
<evidence type="ECO:0000313" key="1">
    <source>
        <dbReference type="EMBL" id="KAF4498428.1"/>
    </source>
</evidence>
<gene>
    <name evidence="1" type="ORF">FAGAP_5388</name>
</gene>
<dbReference type="OrthoDB" id="550575at2759"/>
<proteinExistence type="predicted"/>
<name>A0A9P5EF32_9HYPO</name>
<evidence type="ECO:0000313" key="2">
    <source>
        <dbReference type="Proteomes" id="UP000737391"/>
    </source>
</evidence>
<sequence length="75" mass="8734">MTGHPKVVPTLASRPAQTFDEFCEHPEWASGLKQIIVTDDEYNKQFMKSMRPLSKQREKLVVTLLDRSEEKKWGD</sequence>
<accession>A0A9P5EF32</accession>